<evidence type="ECO:0000313" key="4">
    <source>
        <dbReference type="Proteomes" id="UP000192761"/>
    </source>
</evidence>
<sequence>MSHTHHDAHAHDHGTQQPAPARPAPGPTLLALPAWQRVLLVLPLIAALWLAAWWALA</sequence>
<evidence type="ECO:0000256" key="1">
    <source>
        <dbReference type="SAM" id="MobiDB-lite"/>
    </source>
</evidence>
<keyword evidence="2" id="KW-0812">Transmembrane</keyword>
<reference evidence="3 4" key="1">
    <citation type="submission" date="2017-04" db="EMBL/GenBank/DDBJ databases">
        <authorList>
            <person name="Afonso C.L."/>
            <person name="Miller P.J."/>
            <person name="Scott M.A."/>
            <person name="Spackman E."/>
            <person name="Goraichik I."/>
            <person name="Dimitrov K.M."/>
            <person name="Suarez D.L."/>
            <person name="Swayne D.E."/>
        </authorList>
    </citation>
    <scope>NUCLEOTIDE SEQUENCE [LARGE SCALE GENOMIC DNA]</scope>
    <source>
        <strain evidence="3 4">DSM 23236</strain>
    </source>
</reference>
<dbReference type="EMBL" id="FWXD01000038">
    <property type="protein sequence ID" value="SMC29634.1"/>
    <property type="molecule type" value="Genomic_DNA"/>
</dbReference>
<protein>
    <submittedName>
        <fullName evidence="3">Uncharacterized protein</fullName>
    </submittedName>
</protein>
<feature type="region of interest" description="Disordered" evidence="1">
    <location>
        <begin position="1"/>
        <end position="26"/>
    </location>
</feature>
<evidence type="ECO:0000313" key="3">
    <source>
        <dbReference type="EMBL" id="SMC29634.1"/>
    </source>
</evidence>
<gene>
    <name evidence="3" type="ORF">SAMN02745857_03974</name>
</gene>
<dbReference type="STRING" id="1121001.SAMN02745857_03974"/>
<feature type="compositionally biased region" description="Basic and acidic residues" evidence="1">
    <location>
        <begin position="1"/>
        <end position="14"/>
    </location>
</feature>
<organism evidence="3 4">
    <name type="scientific">Andreprevotia lacus DSM 23236</name>
    <dbReference type="NCBI Taxonomy" id="1121001"/>
    <lineage>
        <taxon>Bacteria</taxon>
        <taxon>Pseudomonadati</taxon>
        <taxon>Pseudomonadota</taxon>
        <taxon>Betaproteobacteria</taxon>
        <taxon>Neisseriales</taxon>
        <taxon>Chitinibacteraceae</taxon>
        <taxon>Andreprevotia</taxon>
    </lineage>
</organism>
<accession>A0A1W1Y0G8</accession>
<evidence type="ECO:0000256" key="2">
    <source>
        <dbReference type="SAM" id="Phobius"/>
    </source>
</evidence>
<keyword evidence="2" id="KW-0472">Membrane</keyword>
<name>A0A1W1Y0G8_9NEIS</name>
<feature type="transmembrane region" description="Helical" evidence="2">
    <location>
        <begin position="34"/>
        <end position="56"/>
    </location>
</feature>
<keyword evidence="2" id="KW-1133">Transmembrane helix</keyword>
<dbReference type="AlphaFoldDB" id="A0A1W1Y0G8"/>
<keyword evidence="4" id="KW-1185">Reference proteome</keyword>
<dbReference type="RefSeq" id="WP_176217029.1">
    <property type="nucleotide sequence ID" value="NZ_FWXD01000038.1"/>
</dbReference>
<dbReference type="Proteomes" id="UP000192761">
    <property type="component" value="Unassembled WGS sequence"/>
</dbReference>
<proteinExistence type="predicted"/>